<dbReference type="InterPro" id="IPR004869">
    <property type="entry name" value="MMPL_dom"/>
</dbReference>
<keyword evidence="5 7" id="KW-0472">Membrane</keyword>
<feature type="transmembrane region" description="Helical" evidence="7">
    <location>
        <begin position="372"/>
        <end position="392"/>
    </location>
</feature>
<dbReference type="SUPFAM" id="SSF82866">
    <property type="entry name" value="Multidrug efflux transporter AcrB transmembrane domain"/>
    <property type="match status" value="2"/>
</dbReference>
<dbReference type="OrthoDB" id="9780358at2"/>
<evidence type="ECO:0000256" key="4">
    <source>
        <dbReference type="ARBA" id="ARBA00022989"/>
    </source>
</evidence>
<reference evidence="11 12" key="1">
    <citation type="submission" date="2014-11" db="EMBL/GenBank/DDBJ databases">
        <title>Pan-genome of Gallibacterium spp.</title>
        <authorList>
            <person name="Kudirkiene E."/>
            <person name="Bojesen A.M."/>
        </authorList>
    </citation>
    <scope>NUCLEOTIDE SEQUENCE [LARGE SCALE GENOMIC DNA]</scope>
    <source>
        <strain evidence="10 11">18469/18</strain>
        <strain evidence="9 12">F150</strain>
    </source>
</reference>
<dbReference type="EMBL" id="JTJL01000001">
    <property type="protein sequence ID" value="OBW96436.1"/>
    <property type="molecule type" value="Genomic_DNA"/>
</dbReference>
<feature type="transmembrane region" description="Helical" evidence="7">
    <location>
        <begin position="12"/>
        <end position="29"/>
    </location>
</feature>
<evidence type="ECO:0000313" key="9">
    <source>
        <dbReference type="EMBL" id="OBW96436.1"/>
    </source>
</evidence>
<keyword evidence="4 7" id="KW-1133">Transmembrane helix</keyword>
<protein>
    <recommendedName>
        <fullName evidence="8">Membrane transport protein MMPL domain-containing protein</fullName>
    </recommendedName>
</protein>
<sequence length="767" mass="86571">MNSNSGLKQNKINALIWLLVLLLGLFILVKNSHNIKIESSLTTLLQKKEAIPSQVDKHLSSTINDAIIWLVSAKQLDQAKQSATKFTARLATLTGLSDIQARNVQQQRDWQHYFFNHRAMLFSAELQAKLSQPEAYFDYIQAQLYSPFAGVSNNELQQDPLLLTRQQLLQQKQRLQIDDGWVYAQSEGNFYLLIRAKTNAQGLTQKAQLVQQLQQIQQTIEQETGSKIYARGAIFFSDASAQSVERDIKIIGIGSLIGIILLLLFAFRHFYPLCLLVFSLLSGVLFGILATWLYFGEIHLLTLGLSSCLIGVSADYSLHFITHRFYPEKANVSSRQTLLELRSALILAFATTALCYAIMLLLPLVILQQMAIFAIFGLFGALLTVILCYPLFTQTIQPLKFSSAQSLTSYLQGWKNSRWSVPIAIILFFASLCFSLQVKVSDDVRLLQNKSATLLANEQIITRVLQQNNELQYFIVQADSVEQLLKNITNLTALLRQEKYQNVIIPAVSLDGYIQDIETQQQNYQQVDLTLQQLSTKLSEFNPQIITTYPKQLISFTDFLASPIGKNFSEFYQQYQNKHYFLLPLTKSNSKLSKVIADQQIDVSYHNITEEWSNLFQQSREGILYILLFSIVVVFLLLSWFLTWRYAFAIVAVLILAMSVATAALTITGQYFNLFATLALILLLGMGIDYGIFMAKQGKQFADQMNNNTLSAFVAIILSALTTLLSFGLLMLSETQALVSFATVLCIGISTVFIFIPLVLKVHCHNK</sequence>
<keyword evidence="6" id="KW-0175">Coiled coil</keyword>
<keyword evidence="2" id="KW-1003">Cell membrane</keyword>
<feature type="transmembrane region" description="Helical" evidence="7">
    <location>
        <begin position="712"/>
        <end position="732"/>
    </location>
</feature>
<dbReference type="Proteomes" id="UP000092527">
    <property type="component" value="Unassembled WGS sequence"/>
</dbReference>
<organism evidence="10 11">
    <name type="scientific">Gallibacterium salpingitidis</name>
    <dbReference type="NCBI Taxonomy" id="505341"/>
    <lineage>
        <taxon>Bacteria</taxon>
        <taxon>Pseudomonadati</taxon>
        <taxon>Pseudomonadota</taxon>
        <taxon>Gammaproteobacteria</taxon>
        <taxon>Pasteurellales</taxon>
        <taxon>Pasteurellaceae</taxon>
        <taxon>Gallibacterium</taxon>
    </lineage>
</organism>
<dbReference type="PATRIC" id="fig|505341.3.peg.77"/>
<dbReference type="RefSeq" id="WP_066104185.1">
    <property type="nucleotide sequence ID" value="NZ_CP103875.1"/>
</dbReference>
<dbReference type="InterPro" id="IPR050545">
    <property type="entry name" value="Mycobact_MmpL"/>
</dbReference>
<evidence type="ECO:0000256" key="3">
    <source>
        <dbReference type="ARBA" id="ARBA00022692"/>
    </source>
</evidence>
<evidence type="ECO:0000259" key="8">
    <source>
        <dbReference type="Pfam" id="PF03176"/>
    </source>
</evidence>
<evidence type="ECO:0000256" key="1">
    <source>
        <dbReference type="ARBA" id="ARBA00004651"/>
    </source>
</evidence>
<feature type="domain" description="Membrane transport protein MMPL" evidence="8">
    <location>
        <begin position="201"/>
        <end position="392"/>
    </location>
</feature>
<evidence type="ECO:0000256" key="5">
    <source>
        <dbReference type="ARBA" id="ARBA00023136"/>
    </source>
</evidence>
<gene>
    <name evidence="9" type="ORF">QS62_00390</name>
    <name evidence="10" type="ORF">QV09_09235</name>
</gene>
<dbReference type="Gene3D" id="1.20.1640.10">
    <property type="entry name" value="Multidrug efflux transporter AcrB transmembrane domain"/>
    <property type="match status" value="2"/>
</dbReference>
<evidence type="ECO:0000256" key="6">
    <source>
        <dbReference type="SAM" id="Coils"/>
    </source>
</evidence>
<proteinExistence type="predicted"/>
<dbReference type="STRING" id="505341.QV08_10070"/>
<feature type="transmembrane region" description="Helical" evidence="7">
    <location>
        <begin position="343"/>
        <end position="366"/>
    </location>
</feature>
<feature type="transmembrane region" description="Helical" evidence="7">
    <location>
        <begin position="738"/>
        <end position="760"/>
    </location>
</feature>
<name>A0A1A7PXJ1_9PAST</name>
<dbReference type="GO" id="GO:0005886">
    <property type="term" value="C:plasma membrane"/>
    <property type="evidence" value="ECO:0007669"/>
    <property type="project" value="UniProtKB-SubCell"/>
</dbReference>
<feature type="coiled-coil region" evidence="6">
    <location>
        <begin position="481"/>
        <end position="537"/>
    </location>
</feature>
<dbReference type="EMBL" id="JTJU01000051">
    <property type="protein sequence ID" value="OBX08902.1"/>
    <property type="molecule type" value="Genomic_DNA"/>
</dbReference>
<feature type="transmembrane region" description="Helical" evidence="7">
    <location>
        <begin position="671"/>
        <end position="692"/>
    </location>
</feature>
<feature type="transmembrane region" description="Helical" evidence="7">
    <location>
        <begin position="250"/>
        <end position="267"/>
    </location>
</feature>
<evidence type="ECO:0000313" key="10">
    <source>
        <dbReference type="EMBL" id="OBX08902.1"/>
    </source>
</evidence>
<evidence type="ECO:0000256" key="7">
    <source>
        <dbReference type="SAM" id="Phobius"/>
    </source>
</evidence>
<keyword evidence="12" id="KW-1185">Reference proteome</keyword>
<comment type="subcellular location">
    <subcellularLocation>
        <location evidence="1">Cell membrane</location>
        <topology evidence="1">Multi-pass membrane protein</topology>
    </subcellularLocation>
</comment>
<evidence type="ECO:0000256" key="2">
    <source>
        <dbReference type="ARBA" id="ARBA00022475"/>
    </source>
</evidence>
<feature type="transmembrane region" description="Helical" evidence="7">
    <location>
        <begin position="622"/>
        <end position="641"/>
    </location>
</feature>
<feature type="transmembrane region" description="Helical" evidence="7">
    <location>
        <begin position="274"/>
        <end position="295"/>
    </location>
</feature>
<dbReference type="Pfam" id="PF03176">
    <property type="entry name" value="MMPL"/>
    <property type="match status" value="1"/>
</dbReference>
<feature type="transmembrane region" description="Helical" evidence="7">
    <location>
        <begin position="419"/>
        <end position="438"/>
    </location>
</feature>
<comment type="caution">
    <text evidence="10">The sequence shown here is derived from an EMBL/GenBank/DDBJ whole genome shotgun (WGS) entry which is preliminary data.</text>
</comment>
<dbReference type="PANTHER" id="PTHR33406">
    <property type="entry name" value="MEMBRANE PROTEIN MJ1562-RELATED"/>
    <property type="match status" value="1"/>
</dbReference>
<feature type="transmembrane region" description="Helical" evidence="7">
    <location>
        <begin position="646"/>
        <end position="665"/>
    </location>
</feature>
<accession>A0A1A7PXJ1</accession>
<dbReference type="AlphaFoldDB" id="A0A1A7PXJ1"/>
<dbReference type="Proteomes" id="UP000092649">
    <property type="component" value="Unassembled WGS sequence"/>
</dbReference>
<evidence type="ECO:0000313" key="12">
    <source>
        <dbReference type="Proteomes" id="UP000092649"/>
    </source>
</evidence>
<dbReference type="PANTHER" id="PTHR33406:SF13">
    <property type="entry name" value="MEMBRANE PROTEIN YDFJ"/>
    <property type="match status" value="1"/>
</dbReference>
<evidence type="ECO:0000313" key="11">
    <source>
        <dbReference type="Proteomes" id="UP000092527"/>
    </source>
</evidence>
<keyword evidence="3 7" id="KW-0812">Transmembrane</keyword>